<evidence type="ECO:0000259" key="6">
    <source>
        <dbReference type="PROSITE" id="PS51292"/>
    </source>
</evidence>
<sequence length="752" mass="79619">MAESNDVETEDFCYICFEGATRGPSGELEPLVQVCRCPTRVHRRCVARWQLYSAGKREEKSCRFCQGTLPDWKEVLTPRALPPAVPILSIYYNNTCCRMKVRPGPDGLRAFLRQLEVIVGRDVANVNFVFRCRCPDTGAEIFLQGLQAFEAAMHCACVRAAQRSLQQHQQQQHLLLQQQQQQQQQHRQLLELSSLHQQQQQREVYEHQQQQQQEQLLPLHERRRQQQLLLLQHCEVLQRQRERNQLRLPRQLVLDTGEQQTISYGTAMVDETARIGDSQVMRASASAARMYGGATATAAVAATAITTRPTTTAVAAAYVPSAVHNTTGLHSSALALFPFPCEPHQQLRGATAALGPGAGIELASGPPGPEVSSTAIASIEGGSFPRSSDTASTLVDGASRRDCRSCWGTDISVAANCAACVEAARPTSAATERTSLQQPPASIPPVSPSSPPSATVRQEQQSPALMPLLQPPQSPPSMLYMHCRESRPAVESAGGLDNGVFVRPIASVSGALHISSAATTAPALSQCRDDKAPNGGQPRTIPASGGMRASTPPPLEQAAFMITPVTACDAAPTPASPLSLTPPLSLLSSRPPAAASYTADSNTGVASAAGTAIRGLARWGYGPIKIANGEQEEATSQVYAPLGAANLMPPAGDNGSRSVFGGSSRLAPSPAQPTRPPPVQVEAGVAGGAESPTSGRGGRLMCSVGISKGNIGGVGRVGSGKLSAALLKLKALKIALLRRFVRKAASAAAAFA</sequence>
<gene>
    <name evidence="7" type="ORF">Vafri_16743</name>
</gene>
<keyword evidence="1" id="KW-0479">Metal-binding</keyword>
<evidence type="ECO:0000256" key="4">
    <source>
        <dbReference type="SAM" id="Coils"/>
    </source>
</evidence>
<feature type="region of interest" description="Disordered" evidence="5">
    <location>
        <begin position="650"/>
        <end position="697"/>
    </location>
</feature>
<organism evidence="7 8">
    <name type="scientific">Volvox africanus</name>
    <dbReference type="NCBI Taxonomy" id="51714"/>
    <lineage>
        <taxon>Eukaryota</taxon>
        <taxon>Viridiplantae</taxon>
        <taxon>Chlorophyta</taxon>
        <taxon>core chlorophytes</taxon>
        <taxon>Chlorophyceae</taxon>
        <taxon>CS clade</taxon>
        <taxon>Chlamydomonadales</taxon>
        <taxon>Volvocaceae</taxon>
        <taxon>Volvox</taxon>
    </lineage>
</organism>
<dbReference type="InterPro" id="IPR013083">
    <property type="entry name" value="Znf_RING/FYVE/PHD"/>
</dbReference>
<feature type="region of interest" description="Disordered" evidence="5">
    <location>
        <begin position="524"/>
        <end position="553"/>
    </location>
</feature>
<accession>A0A8J4BJN8</accession>
<feature type="compositionally biased region" description="Pro residues" evidence="5">
    <location>
        <begin position="670"/>
        <end position="679"/>
    </location>
</feature>
<dbReference type="Gene3D" id="3.30.40.10">
    <property type="entry name" value="Zinc/RING finger domain, C3HC4 (zinc finger)"/>
    <property type="match status" value="1"/>
</dbReference>
<evidence type="ECO:0000313" key="7">
    <source>
        <dbReference type="EMBL" id="GIL62530.1"/>
    </source>
</evidence>
<feature type="coiled-coil region" evidence="4">
    <location>
        <begin position="165"/>
        <end position="215"/>
    </location>
</feature>
<feature type="domain" description="RING-CH-type" evidence="6">
    <location>
        <begin position="5"/>
        <end position="72"/>
    </location>
</feature>
<dbReference type="PROSITE" id="PS51292">
    <property type="entry name" value="ZF_RING_CH"/>
    <property type="match status" value="1"/>
</dbReference>
<comment type="caution">
    <text evidence="7">The sequence shown here is derived from an EMBL/GenBank/DDBJ whole genome shotgun (WGS) entry which is preliminary data.</text>
</comment>
<evidence type="ECO:0000256" key="5">
    <source>
        <dbReference type="SAM" id="MobiDB-lite"/>
    </source>
</evidence>
<dbReference type="Proteomes" id="UP000747399">
    <property type="component" value="Unassembled WGS sequence"/>
</dbReference>
<keyword evidence="8" id="KW-1185">Reference proteome</keyword>
<dbReference type="AlphaFoldDB" id="A0A8J4BJN8"/>
<name>A0A8J4BJN8_9CHLO</name>
<evidence type="ECO:0000256" key="3">
    <source>
        <dbReference type="ARBA" id="ARBA00022833"/>
    </source>
</evidence>
<dbReference type="InterPro" id="IPR011016">
    <property type="entry name" value="Znf_RING-CH"/>
</dbReference>
<feature type="region of interest" description="Disordered" evidence="5">
    <location>
        <begin position="431"/>
        <end position="461"/>
    </location>
</feature>
<evidence type="ECO:0000313" key="8">
    <source>
        <dbReference type="Proteomes" id="UP000747399"/>
    </source>
</evidence>
<keyword evidence="2" id="KW-0863">Zinc-finger</keyword>
<protein>
    <recommendedName>
        <fullName evidence="6">RING-CH-type domain-containing protein</fullName>
    </recommendedName>
</protein>
<dbReference type="GO" id="GO:0008270">
    <property type="term" value="F:zinc ion binding"/>
    <property type="evidence" value="ECO:0007669"/>
    <property type="project" value="UniProtKB-KW"/>
</dbReference>
<reference evidence="7" key="1">
    <citation type="journal article" date="2021" name="Proc. Natl. Acad. Sci. U.S.A.">
        <title>Three genomes in the algal genus Volvox reveal the fate of a haploid sex-determining region after a transition to homothallism.</title>
        <authorList>
            <person name="Yamamoto K."/>
            <person name="Hamaji T."/>
            <person name="Kawai-Toyooka H."/>
            <person name="Matsuzaki R."/>
            <person name="Takahashi F."/>
            <person name="Nishimura Y."/>
            <person name="Kawachi M."/>
            <person name="Noguchi H."/>
            <person name="Minakuchi Y."/>
            <person name="Umen J.G."/>
            <person name="Toyoda A."/>
            <person name="Nozaki H."/>
        </authorList>
    </citation>
    <scope>NUCLEOTIDE SEQUENCE</scope>
    <source>
        <strain evidence="7">NIES-3780</strain>
    </source>
</reference>
<keyword evidence="3" id="KW-0862">Zinc</keyword>
<dbReference type="SMART" id="SM00744">
    <property type="entry name" value="RINGv"/>
    <property type="match status" value="1"/>
</dbReference>
<evidence type="ECO:0000256" key="1">
    <source>
        <dbReference type="ARBA" id="ARBA00022723"/>
    </source>
</evidence>
<evidence type="ECO:0000256" key="2">
    <source>
        <dbReference type="ARBA" id="ARBA00022771"/>
    </source>
</evidence>
<proteinExistence type="predicted"/>
<keyword evidence="4" id="KW-0175">Coiled coil</keyword>
<feature type="compositionally biased region" description="Pro residues" evidence="5">
    <location>
        <begin position="441"/>
        <end position="451"/>
    </location>
</feature>
<dbReference type="EMBL" id="BNCO01000051">
    <property type="protein sequence ID" value="GIL62530.1"/>
    <property type="molecule type" value="Genomic_DNA"/>
</dbReference>